<keyword evidence="5" id="KW-0067">ATP-binding</keyword>
<dbReference type="EC" id="5.6.2.4" evidence="9"/>
<comment type="similarity">
    <text evidence="1">Belongs to the helicase family. SKI2 subfamily.</text>
</comment>
<dbReference type="Gene3D" id="3.40.50.300">
    <property type="entry name" value="P-loop containing nucleotide triphosphate hydrolases"/>
    <property type="match status" value="2"/>
</dbReference>
<evidence type="ECO:0000259" key="13">
    <source>
        <dbReference type="PROSITE" id="PS51194"/>
    </source>
</evidence>
<feature type="compositionally biased region" description="Pro residues" evidence="11">
    <location>
        <begin position="960"/>
        <end position="993"/>
    </location>
</feature>
<feature type="region of interest" description="Disordered" evidence="11">
    <location>
        <begin position="13"/>
        <end position="68"/>
    </location>
</feature>
<dbReference type="InterPro" id="IPR011545">
    <property type="entry name" value="DEAD/DEAH_box_helicase_dom"/>
</dbReference>
<evidence type="ECO:0000256" key="5">
    <source>
        <dbReference type="ARBA" id="ARBA00022840"/>
    </source>
</evidence>
<accession>A0ABQ6N6B1</accession>
<sequence>MMGAFTFTFSDLPPLVPSPPPPSSGAATSSFFPAAPPQDEEVHVPQAAAHQRSLQRVREVPASAPARPAAPAPFAPLGALPPQLAAYPPRYRSVFPYQGWNKLQTAVQAKAVNTDDNIVVSAPTGSGKTALFEMALVRLLEAAAAGGKPPKAVYIAPTRALCDERLADWTAKFARLPLKIVKVTGDSSFADASVSQLASGNLILTTPEKLDAISRRWRDHIYLLGTIRLLMIDEVHTITDEGRGATLEAVVCRMKTVQAAAALKSIVASPMRFVAVSATMPNIQDVGAFLQCKSDSIFSFDESYRPVPLQTVVKACGNSKNQYFFEKSLSNYVPSILGEYSGGRPVLIFCHSKKDCETLAKDLGMHARYTNATNRGVLQAAAGQTRTGALAACLGVGTAFHHAGLPSEDRMLVERAFMGGHIRVLCATSTLAMGVNLPAHLVIIKGTKVWRGAGSGHVDIDTGTLMQMMGRAGRPGFDTTGVAIVMTDNGSAESFKHRITGSEVIESQLAAKLSETLNCEISQGVITSSAEALEWLRGTFFYVRVKMHPHKYGIKPGLTDVALDAHLENVCLMKLQELYSVNLIQLDAGAVEPRPPCHVMCKHIVPLQAMKLMLGIDGATNFSTSELLHVLSSCELLQVPLRRSEKKVLNELHTQTRYRIKSELPPAKIKVQDPAHKTFVLLQCAIGQLELGDYSMRQETIKMVDGAVRLLTACQELAVDHSHHGVVALLSLQLKRCFGASLWTSSDGMLSQLPGVGVKTTKKLKEAGVISFSDVMETDLSILERAAGRKPPFGDELRGTVGRLLGESLLVSATVEENTLNVVVCENESQLQSASSSRKASYTLVAYSDWPGGLLLWRKEIRKPGTHTVPCPADWGTISVRLVGGFIGLDVATTVEGGPRAFVTPEPVAALMRPSRTKGPVGRPIGRGGNDAVAQLMAGGSPFARVKSARRGGEQRTTVPPKPAPPPPPPAPPPAPPPPPPPAAGPPTSPYFSPPSYQAKARAGGRSQYEHDPNAAEAHLDALFAGEPVAAVAVAATPRRAQTKQRSFVRTPGGSGSGGKKKARRTMGWGGGGGGSMLQRVGRGEGVGGWGAAREGSVGSAVAVPHVTQQTQPSMTDVDEGEITGAFF</sequence>
<dbReference type="Proteomes" id="UP001165060">
    <property type="component" value="Unassembled WGS sequence"/>
</dbReference>
<feature type="region of interest" description="Disordered" evidence="11">
    <location>
        <begin position="913"/>
        <end position="933"/>
    </location>
</feature>
<dbReference type="CDD" id="cd18795">
    <property type="entry name" value="SF2_C_Ski2"/>
    <property type="match status" value="1"/>
</dbReference>
<dbReference type="Gene3D" id="1.10.3380.10">
    <property type="entry name" value="Sec63 N-terminal domain-like domain"/>
    <property type="match status" value="1"/>
</dbReference>
<comment type="catalytic activity">
    <reaction evidence="8">
        <text>Couples ATP hydrolysis with the unwinding of duplex DNA by translocating in the 3'-5' direction.</text>
        <dbReference type="EC" id="5.6.2.4"/>
    </reaction>
</comment>
<keyword evidence="15" id="KW-1185">Reference proteome</keyword>
<evidence type="ECO:0000256" key="2">
    <source>
        <dbReference type="ARBA" id="ARBA00022741"/>
    </source>
</evidence>
<evidence type="ECO:0000256" key="8">
    <source>
        <dbReference type="ARBA" id="ARBA00034617"/>
    </source>
</evidence>
<feature type="region of interest" description="Disordered" evidence="11">
    <location>
        <begin position="1037"/>
        <end position="1079"/>
    </location>
</feature>
<protein>
    <recommendedName>
        <fullName evidence="9">DNA 3'-5' helicase</fullName>
        <ecNumber evidence="9">5.6.2.4</ecNumber>
    </recommendedName>
</protein>
<comment type="caution">
    <text evidence="14">The sequence shown here is derived from an EMBL/GenBank/DDBJ whole genome shotgun (WGS) entry which is preliminary data.</text>
</comment>
<dbReference type="Pfam" id="PF23445">
    <property type="entry name" value="WHD_SNRNP200"/>
    <property type="match status" value="1"/>
</dbReference>
<name>A0ABQ6N6B1_9STRA</name>
<proteinExistence type="inferred from homology"/>
<feature type="compositionally biased region" description="Pro residues" evidence="11">
    <location>
        <begin position="14"/>
        <end position="23"/>
    </location>
</feature>
<dbReference type="InterPro" id="IPR057842">
    <property type="entry name" value="WH_MER3"/>
</dbReference>
<dbReference type="PANTHER" id="PTHR47835:SF3">
    <property type="entry name" value="HELICASE FOR MEIOSIS 1"/>
    <property type="match status" value="1"/>
</dbReference>
<dbReference type="InterPro" id="IPR052247">
    <property type="entry name" value="Meiotic_Crossover_Helicase"/>
</dbReference>
<keyword evidence="3" id="KW-0378">Hydrolase</keyword>
<keyword evidence="4" id="KW-0347">Helicase</keyword>
<dbReference type="SUPFAM" id="SSF52540">
    <property type="entry name" value="P-loop containing nucleoside triphosphate hydrolases"/>
    <property type="match status" value="1"/>
</dbReference>
<keyword evidence="7" id="KW-0469">Meiosis</keyword>
<dbReference type="Gene3D" id="1.10.150.20">
    <property type="entry name" value="5' to 3' exonuclease, C-terminal subdomain"/>
    <property type="match status" value="1"/>
</dbReference>
<evidence type="ECO:0000256" key="11">
    <source>
        <dbReference type="SAM" id="MobiDB-lite"/>
    </source>
</evidence>
<evidence type="ECO:0000313" key="14">
    <source>
        <dbReference type="EMBL" id="GMI41824.1"/>
    </source>
</evidence>
<dbReference type="Pfam" id="PF00271">
    <property type="entry name" value="Helicase_C"/>
    <property type="match status" value="1"/>
</dbReference>
<evidence type="ECO:0000313" key="15">
    <source>
        <dbReference type="Proteomes" id="UP001165060"/>
    </source>
</evidence>
<dbReference type="PANTHER" id="PTHR47835">
    <property type="entry name" value="HFM1, ATP DEPENDENT DNA HELICASE HOMOLOG"/>
    <property type="match status" value="1"/>
</dbReference>
<evidence type="ECO:0000256" key="7">
    <source>
        <dbReference type="ARBA" id="ARBA00023254"/>
    </source>
</evidence>
<dbReference type="InterPro" id="IPR014001">
    <property type="entry name" value="Helicase_ATP-bd"/>
</dbReference>
<dbReference type="EMBL" id="BRYB01002244">
    <property type="protein sequence ID" value="GMI41824.1"/>
    <property type="molecule type" value="Genomic_DNA"/>
</dbReference>
<dbReference type="SUPFAM" id="SSF158702">
    <property type="entry name" value="Sec63 N-terminal domain-like"/>
    <property type="match status" value="1"/>
</dbReference>
<dbReference type="PROSITE" id="PS51192">
    <property type="entry name" value="HELICASE_ATP_BIND_1"/>
    <property type="match status" value="1"/>
</dbReference>
<feature type="compositionally biased region" description="Low complexity" evidence="11">
    <location>
        <begin position="24"/>
        <end position="33"/>
    </location>
</feature>
<evidence type="ECO:0000256" key="1">
    <source>
        <dbReference type="ARBA" id="ARBA00010140"/>
    </source>
</evidence>
<organism evidence="14 15">
    <name type="scientific">Tetraparma gracilis</name>
    <dbReference type="NCBI Taxonomy" id="2962635"/>
    <lineage>
        <taxon>Eukaryota</taxon>
        <taxon>Sar</taxon>
        <taxon>Stramenopiles</taxon>
        <taxon>Ochrophyta</taxon>
        <taxon>Bolidophyceae</taxon>
        <taxon>Parmales</taxon>
        <taxon>Triparmaceae</taxon>
        <taxon>Tetraparma</taxon>
    </lineage>
</organism>
<feature type="region of interest" description="Disordered" evidence="11">
    <location>
        <begin position="1107"/>
        <end position="1128"/>
    </location>
</feature>
<evidence type="ECO:0000256" key="6">
    <source>
        <dbReference type="ARBA" id="ARBA00023235"/>
    </source>
</evidence>
<comment type="catalytic activity">
    <reaction evidence="10">
        <text>ATP + H2O = ADP + phosphate + H(+)</text>
        <dbReference type="Rhea" id="RHEA:13065"/>
        <dbReference type="ChEBI" id="CHEBI:15377"/>
        <dbReference type="ChEBI" id="CHEBI:15378"/>
        <dbReference type="ChEBI" id="CHEBI:30616"/>
        <dbReference type="ChEBI" id="CHEBI:43474"/>
        <dbReference type="ChEBI" id="CHEBI:456216"/>
        <dbReference type="EC" id="5.6.2.4"/>
    </reaction>
</comment>
<dbReference type="SMART" id="SM00973">
    <property type="entry name" value="Sec63"/>
    <property type="match status" value="1"/>
</dbReference>
<dbReference type="InterPro" id="IPR027417">
    <property type="entry name" value="P-loop_NTPase"/>
</dbReference>
<evidence type="ECO:0000256" key="3">
    <source>
        <dbReference type="ARBA" id="ARBA00022801"/>
    </source>
</evidence>
<dbReference type="Gene3D" id="1.10.10.10">
    <property type="entry name" value="Winged helix-like DNA-binding domain superfamily/Winged helix DNA-binding domain"/>
    <property type="match status" value="1"/>
</dbReference>
<dbReference type="Pfam" id="PF00270">
    <property type="entry name" value="DEAD"/>
    <property type="match status" value="1"/>
</dbReference>
<feature type="domain" description="Helicase C-terminal" evidence="13">
    <location>
        <begin position="328"/>
        <end position="521"/>
    </location>
</feature>
<keyword evidence="2" id="KW-0547">Nucleotide-binding</keyword>
<evidence type="ECO:0000256" key="4">
    <source>
        <dbReference type="ARBA" id="ARBA00022806"/>
    </source>
</evidence>
<dbReference type="InterPro" id="IPR004179">
    <property type="entry name" value="Sec63-dom"/>
</dbReference>
<keyword evidence="6" id="KW-0413">Isomerase</keyword>
<dbReference type="InterPro" id="IPR036388">
    <property type="entry name" value="WH-like_DNA-bd_sf"/>
</dbReference>
<evidence type="ECO:0000256" key="10">
    <source>
        <dbReference type="ARBA" id="ARBA00048988"/>
    </source>
</evidence>
<feature type="domain" description="Helicase ATP-binding" evidence="12">
    <location>
        <begin position="109"/>
        <end position="298"/>
    </location>
</feature>
<dbReference type="InterPro" id="IPR001650">
    <property type="entry name" value="Helicase_C-like"/>
</dbReference>
<dbReference type="SMART" id="SM00490">
    <property type="entry name" value="HELICc"/>
    <property type="match status" value="1"/>
</dbReference>
<dbReference type="SMART" id="SM00487">
    <property type="entry name" value="DEXDc"/>
    <property type="match status" value="1"/>
</dbReference>
<evidence type="ECO:0000256" key="9">
    <source>
        <dbReference type="ARBA" id="ARBA00034808"/>
    </source>
</evidence>
<evidence type="ECO:0000259" key="12">
    <source>
        <dbReference type="PROSITE" id="PS51192"/>
    </source>
</evidence>
<dbReference type="Pfam" id="PF02889">
    <property type="entry name" value="Sec63"/>
    <property type="match status" value="1"/>
</dbReference>
<reference evidence="14 15" key="1">
    <citation type="journal article" date="2023" name="Commun. Biol.">
        <title>Genome analysis of Parmales, the sister group of diatoms, reveals the evolutionary specialization of diatoms from phago-mixotrophs to photoautotrophs.</title>
        <authorList>
            <person name="Ban H."/>
            <person name="Sato S."/>
            <person name="Yoshikawa S."/>
            <person name="Yamada K."/>
            <person name="Nakamura Y."/>
            <person name="Ichinomiya M."/>
            <person name="Sato N."/>
            <person name="Blanc-Mathieu R."/>
            <person name="Endo H."/>
            <person name="Kuwata A."/>
            <person name="Ogata H."/>
        </authorList>
    </citation>
    <scope>NUCLEOTIDE SEQUENCE [LARGE SCALE GENOMIC DNA]</scope>
</reference>
<dbReference type="PROSITE" id="PS51194">
    <property type="entry name" value="HELICASE_CTER"/>
    <property type="match status" value="1"/>
</dbReference>
<gene>
    <name evidence="14" type="ORF">TeGR_g12541</name>
</gene>
<feature type="region of interest" description="Disordered" evidence="11">
    <location>
        <begin position="945"/>
        <end position="1011"/>
    </location>
</feature>